<dbReference type="Proteomes" id="UP000325529">
    <property type="component" value="Chromosome"/>
</dbReference>
<evidence type="ECO:0000256" key="6">
    <source>
        <dbReference type="ARBA" id="ARBA00023136"/>
    </source>
</evidence>
<feature type="domain" description="Major facilitator superfamily (MFS) profile" evidence="9">
    <location>
        <begin position="261"/>
        <end position="464"/>
    </location>
</feature>
<feature type="transmembrane region" description="Helical" evidence="8">
    <location>
        <begin position="95"/>
        <end position="115"/>
    </location>
</feature>
<evidence type="ECO:0000259" key="9">
    <source>
        <dbReference type="PROSITE" id="PS50850"/>
    </source>
</evidence>
<dbReference type="EMBL" id="CP023699">
    <property type="protein sequence ID" value="QEU89836.1"/>
    <property type="molecule type" value="Genomic_DNA"/>
</dbReference>
<evidence type="ECO:0000256" key="2">
    <source>
        <dbReference type="ARBA" id="ARBA00022448"/>
    </source>
</evidence>
<organism evidence="10 11">
    <name type="scientific">Streptomyces kanamyceticus</name>
    <dbReference type="NCBI Taxonomy" id="1967"/>
    <lineage>
        <taxon>Bacteria</taxon>
        <taxon>Bacillati</taxon>
        <taxon>Actinomycetota</taxon>
        <taxon>Actinomycetes</taxon>
        <taxon>Kitasatosporales</taxon>
        <taxon>Streptomycetaceae</taxon>
        <taxon>Streptomyces</taxon>
    </lineage>
</organism>
<evidence type="ECO:0000313" key="11">
    <source>
        <dbReference type="Proteomes" id="UP000325529"/>
    </source>
</evidence>
<keyword evidence="5 8" id="KW-1133">Transmembrane helix</keyword>
<feature type="transmembrane region" description="Helical" evidence="8">
    <location>
        <begin position="421"/>
        <end position="444"/>
    </location>
</feature>
<feature type="transmembrane region" description="Helical" evidence="8">
    <location>
        <begin position="127"/>
        <end position="147"/>
    </location>
</feature>
<feature type="transmembrane region" description="Helical" evidence="8">
    <location>
        <begin position="303"/>
        <end position="323"/>
    </location>
</feature>
<dbReference type="InterPro" id="IPR010290">
    <property type="entry name" value="TM_effector"/>
</dbReference>
<dbReference type="GO" id="GO:0005886">
    <property type="term" value="C:plasma membrane"/>
    <property type="evidence" value="ECO:0007669"/>
    <property type="project" value="UniProtKB-SubCell"/>
</dbReference>
<keyword evidence="3" id="KW-1003">Cell membrane</keyword>
<dbReference type="PANTHER" id="PTHR23513:SF11">
    <property type="entry name" value="STAPHYLOFERRIN A TRANSPORTER"/>
    <property type="match status" value="1"/>
</dbReference>
<dbReference type="KEGG" id="ska:CP970_01765"/>
<keyword evidence="6 8" id="KW-0472">Membrane</keyword>
<dbReference type="Pfam" id="PF05977">
    <property type="entry name" value="MFS_3"/>
    <property type="match status" value="1"/>
</dbReference>
<feature type="transmembrane region" description="Helical" evidence="8">
    <location>
        <begin position="270"/>
        <end position="291"/>
    </location>
</feature>
<evidence type="ECO:0000256" key="3">
    <source>
        <dbReference type="ARBA" id="ARBA00022475"/>
    </source>
</evidence>
<feature type="region of interest" description="Disordered" evidence="7">
    <location>
        <begin position="1"/>
        <end position="23"/>
    </location>
</feature>
<dbReference type="Gene3D" id="1.20.1250.20">
    <property type="entry name" value="MFS general substrate transporter like domains"/>
    <property type="match status" value="1"/>
</dbReference>
<feature type="transmembrane region" description="Helical" evidence="8">
    <location>
        <begin position="153"/>
        <end position="169"/>
    </location>
</feature>
<evidence type="ECO:0000256" key="5">
    <source>
        <dbReference type="ARBA" id="ARBA00022989"/>
    </source>
</evidence>
<evidence type="ECO:0000256" key="7">
    <source>
        <dbReference type="SAM" id="MobiDB-lite"/>
    </source>
</evidence>
<proteinExistence type="predicted"/>
<accession>A0A5J6G9C8</accession>
<evidence type="ECO:0000256" key="8">
    <source>
        <dbReference type="SAM" id="Phobius"/>
    </source>
</evidence>
<name>A0A5J6G9C8_STRKN</name>
<evidence type="ECO:0000256" key="4">
    <source>
        <dbReference type="ARBA" id="ARBA00022692"/>
    </source>
</evidence>
<feature type="transmembrane region" description="Helical" evidence="8">
    <location>
        <begin position="395"/>
        <end position="415"/>
    </location>
</feature>
<protein>
    <submittedName>
        <fullName evidence="10">MFS transporter</fullName>
    </submittedName>
</protein>
<dbReference type="InterPro" id="IPR020846">
    <property type="entry name" value="MFS_dom"/>
</dbReference>
<dbReference type="InterPro" id="IPR036259">
    <property type="entry name" value="MFS_trans_sf"/>
</dbReference>
<evidence type="ECO:0000256" key="1">
    <source>
        <dbReference type="ARBA" id="ARBA00004651"/>
    </source>
</evidence>
<keyword evidence="11" id="KW-1185">Reference proteome</keyword>
<reference evidence="10 11" key="1">
    <citation type="submission" date="2017-09" db="EMBL/GenBank/DDBJ databases">
        <authorList>
            <person name="Lee N."/>
            <person name="Cho B.-K."/>
        </authorList>
    </citation>
    <scope>NUCLEOTIDE SEQUENCE [LARGE SCALE GENOMIC DNA]</scope>
    <source>
        <strain evidence="10 11">ATCC 12853</strain>
    </source>
</reference>
<dbReference type="CDD" id="cd06173">
    <property type="entry name" value="MFS_MefA_like"/>
    <property type="match status" value="1"/>
</dbReference>
<dbReference type="GO" id="GO:0022857">
    <property type="term" value="F:transmembrane transporter activity"/>
    <property type="evidence" value="ECO:0007669"/>
    <property type="project" value="InterPro"/>
</dbReference>
<comment type="subcellular location">
    <subcellularLocation>
        <location evidence="1">Cell membrane</location>
        <topology evidence="1">Multi-pass membrane protein</topology>
    </subcellularLocation>
</comment>
<dbReference type="AlphaFoldDB" id="A0A5J6G9C8"/>
<dbReference type="SUPFAM" id="SSF103473">
    <property type="entry name" value="MFS general substrate transporter"/>
    <property type="match status" value="1"/>
</dbReference>
<keyword evidence="4 8" id="KW-0812">Transmembrane</keyword>
<feature type="compositionally biased region" description="Basic residues" evidence="7">
    <location>
        <begin position="1"/>
        <end position="12"/>
    </location>
</feature>
<gene>
    <name evidence="10" type="ORF">CP970_01765</name>
</gene>
<evidence type="ECO:0000313" key="10">
    <source>
        <dbReference type="EMBL" id="QEU89836.1"/>
    </source>
</evidence>
<feature type="transmembrane region" description="Helical" evidence="8">
    <location>
        <begin position="358"/>
        <end position="374"/>
    </location>
</feature>
<dbReference type="PANTHER" id="PTHR23513">
    <property type="entry name" value="INTEGRAL MEMBRANE EFFLUX PROTEIN-RELATED"/>
    <property type="match status" value="1"/>
</dbReference>
<sequence length="464" mass="49006">MYRGRPQRRSVQRRGPLPAPLACPCPTSQGATRRAAARVVRQSLPLRVTAQETFASLHNRAFRVYLSGQLAAHTGTWMIRIAQDWLVLQLTGSSTAVGATIALQFMPLLVFGLYGGVLADRCAKRHLLLTTQATFGLVGAVLAVLAFTHTVNAWHIYAAALLCGLASAVDNPTRQSFLSDLVDSGDVRNAVSLNIAVFQLSRMLGPAVASALLTTTDSSWGFLGGALLFLGPMRTLTSLGADDAPRSRSPVRSQGCLREGMRCVADRPDLTAVIALSTLTGTFGYAYPVWLSAFAADTFPTGVGLYGMFNTAMAMGALIGALLTSRGGSTRVRELSGHGAVLGLLEAAAAVAPTAWSFTVLITLVGTVSMVFSTRSNAHIQLSTPPHVRGRVLSIYLAGFVGGTSLGCPIIGWITDLHGPRIGLLTSGTVCVLTAAVITCTLAPQCRSSSPWLRLSTRSSPDRR</sequence>
<keyword evidence="2" id="KW-0813">Transport</keyword>
<dbReference type="PROSITE" id="PS50850">
    <property type="entry name" value="MFS"/>
    <property type="match status" value="1"/>
</dbReference>
<feature type="transmembrane region" description="Helical" evidence="8">
    <location>
        <begin position="64"/>
        <end position="83"/>
    </location>
</feature>